<gene>
    <name evidence="9" type="primary">trpF</name>
    <name evidence="11" type="ORF">GCM10022389_13270</name>
</gene>
<evidence type="ECO:0000256" key="9">
    <source>
        <dbReference type="HAMAP-Rule" id="MF_00135"/>
    </source>
</evidence>
<evidence type="ECO:0000313" key="12">
    <source>
        <dbReference type="Proteomes" id="UP001500367"/>
    </source>
</evidence>
<dbReference type="Gene3D" id="3.20.20.70">
    <property type="entry name" value="Aldolase class I"/>
    <property type="match status" value="1"/>
</dbReference>
<dbReference type="InterPro" id="IPR011060">
    <property type="entry name" value="RibuloseP-bd_barrel"/>
</dbReference>
<proteinExistence type="inferred from homology"/>
<evidence type="ECO:0000256" key="5">
    <source>
        <dbReference type="ARBA" id="ARBA00022605"/>
    </source>
</evidence>
<dbReference type="EC" id="5.3.1.24" evidence="3 9"/>
<evidence type="ECO:0000256" key="3">
    <source>
        <dbReference type="ARBA" id="ARBA00012572"/>
    </source>
</evidence>
<feature type="domain" description="N-(5'phosphoribosyl) anthranilate isomerase (PRAI)" evidence="10">
    <location>
        <begin position="4"/>
        <end position="203"/>
    </location>
</feature>
<evidence type="ECO:0000256" key="8">
    <source>
        <dbReference type="ARBA" id="ARBA00023235"/>
    </source>
</evidence>
<evidence type="ECO:0000259" key="10">
    <source>
        <dbReference type="Pfam" id="PF00697"/>
    </source>
</evidence>
<dbReference type="HAMAP" id="MF_00135">
    <property type="entry name" value="PRAI"/>
    <property type="match status" value="1"/>
</dbReference>
<dbReference type="GO" id="GO:0016853">
    <property type="term" value="F:isomerase activity"/>
    <property type="evidence" value="ECO:0007669"/>
    <property type="project" value="UniProtKB-KW"/>
</dbReference>
<sequence>MKIKICGMKFPKNILEVGALQPDYMGFIFYPKSKRYVGEDFSSKSLEKLPENIKKVAVFVNEDINRIIEIQKQFSFDFIQLHGNESVADCKVLKENNINVIKVFSVDPYFNFNEVVAYEKVCDYFLFDTKTPKYGGSGKTFDWELLENYTLSKPFILSGGLSIHTIGKLKFNKYPMLAGLDFNSRLEDSNTKKITEEVSELIEKIRRR</sequence>
<keyword evidence="7 9" id="KW-0057">Aromatic amino acid biosynthesis</keyword>
<comment type="catalytic activity">
    <reaction evidence="1 9">
        <text>N-(5-phospho-beta-D-ribosyl)anthranilate = 1-(2-carboxyphenylamino)-1-deoxy-D-ribulose 5-phosphate</text>
        <dbReference type="Rhea" id="RHEA:21540"/>
        <dbReference type="ChEBI" id="CHEBI:18277"/>
        <dbReference type="ChEBI" id="CHEBI:58613"/>
        <dbReference type="EC" id="5.3.1.24"/>
    </reaction>
</comment>
<dbReference type="PANTHER" id="PTHR42894">
    <property type="entry name" value="N-(5'-PHOSPHORIBOSYL)ANTHRANILATE ISOMERASE"/>
    <property type="match status" value="1"/>
</dbReference>
<dbReference type="EMBL" id="BAABCT010000002">
    <property type="protein sequence ID" value="GAA4069404.1"/>
    <property type="molecule type" value="Genomic_DNA"/>
</dbReference>
<accession>A0ABP7VKN3</accession>
<keyword evidence="6 9" id="KW-0822">Tryptophan biosynthesis</keyword>
<evidence type="ECO:0000256" key="7">
    <source>
        <dbReference type="ARBA" id="ARBA00023141"/>
    </source>
</evidence>
<name>A0ABP7VKN3_9FLAO</name>
<comment type="caution">
    <text evidence="11">The sequence shown here is derived from an EMBL/GenBank/DDBJ whole genome shotgun (WGS) entry which is preliminary data.</text>
</comment>
<keyword evidence="5 9" id="KW-0028">Amino-acid biosynthesis</keyword>
<reference evidence="12" key="1">
    <citation type="journal article" date="2019" name="Int. J. Syst. Evol. Microbiol.">
        <title>The Global Catalogue of Microorganisms (GCM) 10K type strain sequencing project: providing services to taxonomists for standard genome sequencing and annotation.</title>
        <authorList>
            <consortium name="The Broad Institute Genomics Platform"/>
            <consortium name="The Broad Institute Genome Sequencing Center for Infectious Disease"/>
            <person name="Wu L."/>
            <person name="Ma J."/>
        </authorList>
    </citation>
    <scope>NUCLEOTIDE SEQUENCE [LARGE SCALE GENOMIC DNA]</scope>
    <source>
        <strain evidence="12">JCM 17069</strain>
    </source>
</reference>
<dbReference type="RefSeq" id="WP_344815944.1">
    <property type="nucleotide sequence ID" value="NZ_BAABCT010000002.1"/>
</dbReference>
<organism evidence="11 12">
    <name type="scientific">Flavobacterium cheonanense</name>
    <dbReference type="NCBI Taxonomy" id="706183"/>
    <lineage>
        <taxon>Bacteria</taxon>
        <taxon>Pseudomonadati</taxon>
        <taxon>Bacteroidota</taxon>
        <taxon>Flavobacteriia</taxon>
        <taxon>Flavobacteriales</taxon>
        <taxon>Flavobacteriaceae</taxon>
        <taxon>Flavobacterium</taxon>
    </lineage>
</organism>
<dbReference type="InterPro" id="IPR044643">
    <property type="entry name" value="TrpF_fam"/>
</dbReference>
<comment type="pathway">
    <text evidence="2 9">Amino-acid biosynthesis; L-tryptophan biosynthesis; L-tryptophan from chorismate: step 3/5.</text>
</comment>
<dbReference type="SUPFAM" id="SSF51366">
    <property type="entry name" value="Ribulose-phoshate binding barrel"/>
    <property type="match status" value="1"/>
</dbReference>
<dbReference type="Proteomes" id="UP001500367">
    <property type="component" value="Unassembled WGS sequence"/>
</dbReference>
<dbReference type="Pfam" id="PF00697">
    <property type="entry name" value="PRAI"/>
    <property type="match status" value="1"/>
</dbReference>
<evidence type="ECO:0000256" key="4">
    <source>
        <dbReference type="ARBA" id="ARBA00022272"/>
    </source>
</evidence>
<dbReference type="PANTHER" id="PTHR42894:SF1">
    <property type="entry name" value="N-(5'-PHOSPHORIBOSYL)ANTHRANILATE ISOMERASE"/>
    <property type="match status" value="1"/>
</dbReference>
<evidence type="ECO:0000256" key="2">
    <source>
        <dbReference type="ARBA" id="ARBA00004664"/>
    </source>
</evidence>
<evidence type="ECO:0000256" key="6">
    <source>
        <dbReference type="ARBA" id="ARBA00022822"/>
    </source>
</evidence>
<dbReference type="InterPro" id="IPR013785">
    <property type="entry name" value="Aldolase_TIM"/>
</dbReference>
<dbReference type="InterPro" id="IPR001240">
    <property type="entry name" value="PRAI_dom"/>
</dbReference>
<dbReference type="CDD" id="cd00405">
    <property type="entry name" value="PRAI"/>
    <property type="match status" value="1"/>
</dbReference>
<evidence type="ECO:0000256" key="1">
    <source>
        <dbReference type="ARBA" id="ARBA00001164"/>
    </source>
</evidence>
<protein>
    <recommendedName>
        <fullName evidence="4 9">N-(5'-phosphoribosyl)anthranilate isomerase</fullName>
        <shortName evidence="9">PRAI</shortName>
        <ecNumber evidence="3 9">5.3.1.24</ecNumber>
    </recommendedName>
</protein>
<comment type="similarity">
    <text evidence="9">Belongs to the TrpF family.</text>
</comment>
<keyword evidence="12" id="KW-1185">Reference proteome</keyword>
<evidence type="ECO:0000313" key="11">
    <source>
        <dbReference type="EMBL" id="GAA4069404.1"/>
    </source>
</evidence>
<keyword evidence="8 9" id="KW-0413">Isomerase</keyword>